<dbReference type="PANTHER" id="PTHR43581:SF4">
    <property type="entry name" value="ATP_GTP PHOSPHATASE"/>
    <property type="match status" value="1"/>
</dbReference>
<reference evidence="2 3" key="1">
    <citation type="submission" date="2024-06" db="EMBL/GenBank/DDBJ databases">
        <title>Genome sequences for Pseudomonas syringae strains with characterized LPS.</title>
        <authorList>
            <person name="Baltrus D.A."/>
            <person name="Krings L."/>
        </authorList>
    </citation>
    <scope>NUCLEOTIDE SEQUENCE [LARGE SCALE GENOMIC DNA]</scope>
    <source>
        <strain evidence="2 3">NCPPB2708</strain>
    </source>
</reference>
<dbReference type="PANTHER" id="PTHR43581">
    <property type="entry name" value="ATP/GTP PHOSPHATASE"/>
    <property type="match status" value="1"/>
</dbReference>
<proteinExistence type="predicted"/>
<dbReference type="SUPFAM" id="SSF52540">
    <property type="entry name" value="P-loop containing nucleoside triphosphate hydrolases"/>
    <property type="match status" value="1"/>
</dbReference>
<organism evidence="2 3">
    <name type="scientific">Pseudomonas tremae</name>
    <dbReference type="NCBI Taxonomy" id="200454"/>
    <lineage>
        <taxon>Bacteria</taxon>
        <taxon>Pseudomonadati</taxon>
        <taxon>Pseudomonadota</taxon>
        <taxon>Gammaproteobacteria</taxon>
        <taxon>Pseudomonadales</taxon>
        <taxon>Pseudomonadaceae</taxon>
        <taxon>Pseudomonas</taxon>
    </lineage>
</organism>
<dbReference type="SMART" id="SM00382">
    <property type="entry name" value="AAA"/>
    <property type="match status" value="1"/>
</dbReference>
<keyword evidence="2" id="KW-0547">Nucleotide-binding</keyword>
<name>A0ABV4PHS8_9PSED</name>
<dbReference type="CDD" id="cd00267">
    <property type="entry name" value="ABC_ATPase"/>
    <property type="match status" value="2"/>
</dbReference>
<comment type="caution">
    <text evidence="2">The sequence shown here is derived from an EMBL/GenBank/DDBJ whole genome shotgun (WGS) entry which is preliminary data.</text>
</comment>
<feature type="domain" description="AAA+ ATPase" evidence="1">
    <location>
        <begin position="22"/>
        <end position="338"/>
    </location>
</feature>
<keyword evidence="3" id="KW-1185">Reference proteome</keyword>
<accession>A0ABV4PHS8</accession>
<keyword evidence="2" id="KW-0067">ATP-binding</keyword>
<protein>
    <submittedName>
        <fullName evidence="2">ATP-binding protein</fullName>
    </submittedName>
</protein>
<evidence type="ECO:0000313" key="3">
    <source>
        <dbReference type="Proteomes" id="UP001569512"/>
    </source>
</evidence>
<dbReference type="EMBL" id="JBGMSU010000009">
    <property type="protein sequence ID" value="MFA0939653.1"/>
    <property type="molecule type" value="Genomic_DNA"/>
</dbReference>
<dbReference type="InterPro" id="IPR003593">
    <property type="entry name" value="AAA+_ATPase"/>
</dbReference>
<dbReference type="InterPro" id="IPR003959">
    <property type="entry name" value="ATPase_AAA_core"/>
</dbReference>
<evidence type="ECO:0000259" key="1">
    <source>
        <dbReference type="SMART" id="SM00382"/>
    </source>
</evidence>
<gene>
    <name evidence="2" type="ORF">ACDH53_19835</name>
</gene>
<sequence>MITITARESFAGLSLSNPLVIKEGITVVTGRNGSGKTRLLEIIASHSNILNDNDEYVTAQKFDHSSFSPDFGGSDSAAAYMARQQKAVEAFVENRNAFERPISELSRRHHMQGFDHNNLYSICGKIRRELNKSHSEITTEDVRAYYDEPNERLFGSQDLARLFNAHLKSEFDLRYAFITGFLESDAEVMTRQDVLSIRKSKAAPWDVLNKVLVTVFGDKFYFAAPNESVRNFNQPVRLLDRITGFEVPISQLSSGEKTLMWLTLTLFNSQFFEAGVLAPSVLLLDEPDAFLHPQMVEKMYEILSRLVKEYNVHIVLTTHSPTTVALAKCKIFKIDAGGLVDQDKDSAISELLDGVTQLSVDPENRRQVFVENRTDAIVYQWLFNSMVNHTAVIDPKISLSFIPAGPKTPDDHLKICLRRVFTSAQEHEVEDFVSLVNGMGDCGQVNVYVHALKSGKNRTVRGIVDWDARDSKRSDGVVIAAEGYAYSLENVLLDPLCVLQMVRQKAHEKYSLFEICGEDSAGEDWRFNSRLAQESVDRYIYKVLGRANARDQEIRYLDGRTIATDAEYLSRQGKEIEAAVLSSYPELSAHSVRKNVLEGVGQFMSAQSYKHIPSVFAETFAAVQR</sequence>
<dbReference type="RefSeq" id="WP_024670884.1">
    <property type="nucleotide sequence ID" value="NZ_AVEE02000212.1"/>
</dbReference>
<dbReference type="Gene3D" id="3.40.50.300">
    <property type="entry name" value="P-loop containing nucleotide triphosphate hydrolases"/>
    <property type="match status" value="1"/>
</dbReference>
<dbReference type="InterPro" id="IPR027417">
    <property type="entry name" value="P-loop_NTPase"/>
</dbReference>
<evidence type="ECO:0000313" key="2">
    <source>
        <dbReference type="EMBL" id="MFA0939653.1"/>
    </source>
</evidence>
<dbReference type="InterPro" id="IPR051396">
    <property type="entry name" value="Bact_Antivir_Def_Nuclease"/>
</dbReference>
<dbReference type="GO" id="GO:0005524">
    <property type="term" value="F:ATP binding"/>
    <property type="evidence" value="ECO:0007669"/>
    <property type="project" value="UniProtKB-KW"/>
</dbReference>
<dbReference type="Proteomes" id="UP001569512">
    <property type="component" value="Unassembled WGS sequence"/>
</dbReference>
<dbReference type="Pfam" id="PF13304">
    <property type="entry name" value="AAA_21"/>
    <property type="match status" value="1"/>
</dbReference>